<evidence type="ECO:0000313" key="1">
    <source>
        <dbReference type="EMBL" id="KAA6364798.1"/>
    </source>
</evidence>
<dbReference type="Proteomes" id="UP000324800">
    <property type="component" value="Unassembled WGS sequence"/>
</dbReference>
<reference evidence="1 2" key="1">
    <citation type="submission" date="2019-03" db="EMBL/GenBank/DDBJ databases">
        <title>Single cell metagenomics reveals metabolic interactions within the superorganism composed of flagellate Streblomastix strix and complex community of Bacteroidetes bacteria on its surface.</title>
        <authorList>
            <person name="Treitli S.C."/>
            <person name="Kolisko M."/>
            <person name="Husnik F."/>
            <person name="Keeling P."/>
            <person name="Hampl V."/>
        </authorList>
    </citation>
    <scope>NUCLEOTIDE SEQUENCE [LARGE SCALE GENOMIC DNA]</scope>
    <source>
        <strain evidence="1">ST1C</strain>
    </source>
</reference>
<dbReference type="AlphaFoldDB" id="A0A5J4U3D4"/>
<proteinExistence type="predicted"/>
<gene>
    <name evidence="1" type="ORF">EZS28_039675</name>
</gene>
<dbReference type="EMBL" id="SNRW01021209">
    <property type="protein sequence ID" value="KAA6364798.1"/>
    <property type="molecule type" value="Genomic_DNA"/>
</dbReference>
<name>A0A5J4U3D4_9EUKA</name>
<organism evidence="1 2">
    <name type="scientific">Streblomastix strix</name>
    <dbReference type="NCBI Taxonomy" id="222440"/>
    <lineage>
        <taxon>Eukaryota</taxon>
        <taxon>Metamonada</taxon>
        <taxon>Preaxostyla</taxon>
        <taxon>Oxymonadida</taxon>
        <taxon>Streblomastigidae</taxon>
        <taxon>Streblomastix</taxon>
    </lineage>
</organism>
<protein>
    <submittedName>
        <fullName evidence="1">Uncharacterized protein</fullName>
    </submittedName>
</protein>
<accession>A0A5J4U3D4</accession>
<sequence length="236" mass="27382">MQLEQEFQEAERAIIQFADSYRYNKSRKQNEQSISESALSLTKVTTSIKFLRDKISNNYICKSVINTPNLLKSLATLTSFQIDTHMNYLIDLQRYGIRSLSRDCLSVIQYIGDASDKTDLVNERYGRVLTIPFSTAGGHGEEQNQRIYLALCCIYNFLRQLHLVKNDYWYMSFPPFPQLARSTVEQIVEEGGNEEIEAQINNKGLYYNFKDQANSVKATVLNFYIDNSNTRPDWYN</sequence>
<evidence type="ECO:0000313" key="2">
    <source>
        <dbReference type="Proteomes" id="UP000324800"/>
    </source>
</evidence>
<comment type="caution">
    <text evidence="1">The sequence shown here is derived from an EMBL/GenBank/DDBJ whole genome shotgun (WGS) entry which is preliminary data.</text>
</comment>